<dbReference type="Proteomes" id="UP000051922">
    <property type="component" value="Unassembled WGS sequence"/>
</dbReference>
<dbReference type="PATRIC" id="fig|1423783.4.peg.200"/>
<name>A0A0R1U236_9LACO</name>
<dbReference type="OrthoDB" id="9951983at2"/>
<keyword evidence="2" id="KW-1185">Reference proteome</keyword>
<reference evidence="1 2" key="1">
    <citation type="journal article" date="2015" name="Genome Announc.">
        <title>Expanding the biotechnology potential of lactobacilli through comparative genomics of 213 strains and associated genera.</title>
        <authorList>
            <person name="Sun Z."/>
            <person name="Harris H.M."/>
            <person name="McCann A."/>
            <person name="Guo C."/>
            <person name="Argimon S."/>
            <person name="Zhang W."/>
            <person name="Yang X."/>
            <person name="Jeffery I.B."/>
            <person name="Cooney J.C."/>
            <person name="Kagawa T.F."/>
            <person name="Liu W."/>
            <person name="Song Y."/>
            <person name="Salvetti E."/>
            <person name="Wrobel A."/>
            <person name="Rasinkangas P."/>
            <person name="Parkhill J."/>
            <person name="Rea M.C."/>
            <person name="O'Sullivan O."/>
            <person name="Ritari J."/>
            <person name="Douillard F.P."/>
            <person name="Paul Ross R."/>
            <person name="Yang R."/>
            <person name="Briner A.E."/>
            <person name="Felis G.E."/>
            <person name="de Vos W.M."/>
            <person name="Barrangou R."/>
            <person name="Klaenhammer T.R."/>
            <person name="Caufield P.W."/>
            <person name="Cui Y."/>
            <person name="Zhang H."/>
            <person name="O'Toole P.W."/>
        </authorList>
    </citation>
    <scope>NUCLEOTIDE SEQUENCE [LARGE SCALE GENOMIC DNA]</scope>
    <source>
        <strain evidence="1 2">DSM 15945</strain>
    </source>
</reference>
<organism evidence="1 2">
    <name type="scientific">Lacticaseibacillus pantheris DSM 15945 = JCM 12539 = NBRC 106106</name>
    <dbReference type="NCBI Taxonomy" id="1423783"/>
    <lineage>
        <taxon>Bacteria</taxon>
        <taxon>Bacillati</taxon>
        <taxon>Bacillota</taxon>
        <taxon>Bacilli</taxon>
        <taxon>Lactobacillales</taxon>
        <taxon>Lactobacillaceae</taxon>
        <taxon>Lacticaseibacillus</taxon>
    </lineage>
</organism>
<accession>A0A0R1U236</accession>
<gene>
    <name evidence="1" type="ORF">FC50_GL000191</name>
</gene>
<comment type="caution">
    <text evidence="1">The sequence shown here is derived from an EMBL/GenBank/DDBJ whole genome shotgun (WGS) entry which is preliminary data.</text>
</comment>
<dbReference type="AlphaFoldDB" id="A0A0R1U236"/>
<protein>
    <submittedName>
        <fullName evidence="1">Uncharacterized protein</fullName>
    </submittedName>
</protein>
<proteinExistence type="predicted"/>
<dbReference type="STRING" id="1423783.FC50_GL000191"/>
<dbReference type="EMBL" id="AZFJ01000036">
    <property type="protein sequence ID" value="KRL86990.1"/>
    <property type="molecule type" value="Genomic_DNA"/>
</dbReference>
<sequence length="167" mass="18919">MNMKDEFIEAITADVALQLDAITQLGQQVARRVVDRQKQEGSTEQDIDITLMGLTITLHPTPNIDAYMATHPFRQLATQPDIHGDEHEQTLTVATDKFGVIELRRAADPSTMRVEFHSLSPHMWQRVRNNMVWEARLTVPVHEITDGHNNLIATVFPPGQHPHIFDA</sequence>
<evidence type="ECO:0000313" key="2">
    <source>
        <dbReference type="Proteomes" id="UP000051922"/>
    </source>
</evidence>
<evidence type="ECO:0000313" key="1">
    <source>
        <dbReference type="EMBL" id="KRL86990.1"/>
    </source>
</evidence>
<dbReference type="RefSeq" id="WP_054651546.1">
    <property type="nucleotide sequence ID" value="NZ_AZFJ01000036.1"/>
</dbReference>